<dbReference type="Pfam" id="PF13796">
    <property type="entry name" value="Sensor"/>
    <property type="match status" value="1"/>
</dbReference>
<dbReference type="EMBL" id="JAMQON010000001">
    <property type="protein sequence ID" value="MDS0258819.1"/>
    <property type="molecule type" value="Genomic_DNA"/>
</dbReference>
<keyword evidence="1" id="KW-1133">Transmembrane helix</keyword>
<protein>
    <submittedName>
        <fullName evidence="3">Sensor domain-containing protein</fullName>
    </submittedName>
</protein>
<dbReference type="InterPro" id="IPR025828">
    <property type="entry name" value="Put_sensor_dom"/>
</dbReference>
<dbReference type="Proteomes" id="UP001259659">
    <property type="component" value="Unassembled WGS sequence"/>
</dbReference>
<sequence length="243" mass="25953">MSSLPPRPSVRSVCAAPVRLQTYRHLCYLALVFPLGFIYFNVLVTGFSLAIPLSVMLVGVPLFLLTLLVARGFAAVERRLTGYLLDADLADPSYPFLDGSPVERTKALLLDGTTWRECLYLLLHFPVGIVAFTFLTTGLTVALTLVATPLLYDAPGVRIGFFPGGSVTVSQSLSVPWGDLLVGVDVVTTVSQWAVDSFADALLFSLLGLVGLVLTLNLVNAAAWLLAQSAAFFLGDGTARDAS</sequence>
<feature type="domain" description="Putative sensor" evidence="2">
    <location>
        <begin position="28"/>
        <end position="231"/>
    </location>
</feature>
<evidence type="ECO:0000256" key="1">
    <source>
        <dbReference type="SAM" id="Phobius"/>
    </source>
</evidence>
<evidence type="ECO:0000259" key="2">
    <source>
        <dbReference type="Pfam" id="PF13796"/>
    </source>
</evidence>
<organism evidence="3 4">
    <name type="scientific">Haloarcula saliterrae</name>
    <dbReference type="NCBI Taxonomy" id="2950534"/>
    <lineage>
        <taxon>Archaea</taxon>
        <taxon>Methanobacteriati</taxon>
        <taxon>Methanobacteriota</taxon>
        <taxon>Stenosarchaea group</taxon>
        <taxon>Halobacteria</taxon>
        <taxon>Halobacteriales</taxon>
        <taxon>Haloarculaceae</taxon>
        <taxon>Haloarcula</taxon>
    </lineage>
</organism>
<comment type="caution">
    <text evidence="3">The sequence shown here is derived from an EMBL/GenBank/DDBJ whole genome shotgun (WGS) entry which is preliminary data.</text>
</comment>
<name>A0ABU2F994_9EURY</name>
<accession>A0ABU2F994</accession>
<keyword evidence="1" id="KW-0812">Transmembrane</keyword>
<keyword evidence="4" id="KW-1185">Reference proteome</keyword>
<reference evidence="3 4" key="1">
    <citation type="submission" date="2022-06" db="EMBL/GenBank/DDBJ databases">
        <title>Haloarcula sp. a new haloarchaeum isolate from saline soil.</title>
        <authorList>
            <person name="Strakova D."/>
            <person name="Galisteo C."/>
            <person name="Sanchez-Porro C."/>
            <person name="Ventosa A."/>
        </authorList>
    </citation>
    <scope>NUCLEOTIDE SEQUENCE [LARGE SCALE GENOMIC DNA]</scope>
    <source>
        <strain evidence="3 4">S1CR25-12</strain>
    </source>
</reference>
<feature type="transmembrane region" description="Helical" evidence="1">
    <location>
        <begin position="201"/>
        <end position="226"/>
    </location>
</feature>
<gene>
    <name evidence="3" type="ORF">NDI56_05355</name>
</gene>
<feature type="transmembrane region" description="Helical" evidence="1">
    <location>
        <begin position="50"/>
        <end position="70"/>
    </location>
</feature>
<evidence type="ECO:0000313" key="3">
    <source>
        <dbReference type="EMBL" id="MDS0258819.1"/>
    </source>
</evidence>
<evidence type="ECO:0000313" key="4">
    <source>
        <dbReference type="Proteomes" id="UP001259659"/>
    </source>
</evidence>
<proteinExistence type="predicted"/>
<dbReference type="RefSeq" id="WP_310918382.1">
    <property type="nucleotide sequence ID" value="NZ_JAMQON010000001.1"/>
</dbReference>
<feature type="transmembrane region" description="Helical" evidence="1">
    <location>
        <begin position="26"/>
        <end position="44"/>
    </location>
</feature>
<feature type="transmembrane region" description="Helical" evidence="1">
    <location>
        <begin position="119"/>
        <end position="152"/>
    </location>
</feature>
<keyword evidence="1" id="KW-0472">Membrane</keyword>